<gene>
    <name evidence="1" type="ORF">Tci_668842</name>
</gene>
<dbReference type="PANTHER" id="PTHR44080">
    <property type="entry name" value="E3 UBIQUITIN-PROTEIN LIGASE COP1"/>
    <property type="match status" value="1"/>
</dbReference>
<dbReference type="InterPro" id="IPR001680">
    <property type="entry name" value="WD40_rpt"/>
</dbReference>
<proteinExistence type="predicted"/>
<dbReference type="GO" id="GO:0061630">
    <property type="term" value="F:ubiquitin protein ligase activity"/>
    <property type="evidence" value="ECO:0007669"/>
    <property type="project" value="InterPro"/>
</dbReference>
<dbReference type="Gene3D" id="2.130.10.10">
    <property type="entry name" value="YVTN repeat-like/Quinoprotein amine dehydrogenase"/>
    <property type="match status" value="1"/>
</dbReference>
<dbReference type="SMART" id="SM00320">
    <property type="entry name" value="WD40"/>
    <property type="match status" value="2"/>
</dbReference>
<dbReference type="GO" id="GO:0043161">
    <property type="term" value="P:proteasome-mediated ubiquitin-dependent protein catabolic process"/>
    <property type="evidence" value="ECO:0007669"/>
    <property type="project" value="TreeGrafter"/>
</dbReference>
<dbReference type="PANTHER" id="PTHR44080:SF1">
    <property type="entry name" value="E3 UBIQUITIN-PROTEIN LIGASE COP1"/>
    <property type="match status" value="1"/>
</dbReference>
<dbReference type="InterPro" id="IPR015943">
    <property type="entry name" value="WD40/YVTN_repeat-like_dom_sf"/>
</dbReference>
<evidence type="ECO:0000313" key="1">
    <source>
        <dbReference type="EMBL" id="GFA96870.1"/>
    </source>
</evidence>
<dbReference type="InterPro" id="IPR036322">
    <property type="entry name" value="WD40_repeat_dom_sf"/>
</dbReference>
<comment type="caution">
    <text evidence="1">The sequence shown here is derived from an EMBL/GenBank/DDBJ whole genome shotgun (WGS) entry which is preliminary data.</text>
</comment>
<accession>A0A699KIP7</accession>
<name>A0A699KIP7_TANCI</name>
<dbReference type="AlphaFoldDB" id="A0A699KIP7"/>
<dbReference type="SUPFAM" id="SSF50978">
    <property type="entry name" value="WD40 repeat-like"/>
    <property type="match status" value="1"/>
</dbReference>
<organism evidence="1">
    <name type="scientific">Tanacetum cinerariifolium</name>
    <name type="common">Dalmatian daisy</name>
    <name type="synonym">Chrysanthemum cinerariifolium</name>
    <dbReference type="NCBI Taxonomy" id="118510"/>
    <lineage>
        <taxon>Eukaryota</taxon>
        <taxon>Viridiplantae</taxon>
        <taxon>Streptophyta</taxon>
        <taxon>Embryophyta</taxon>
        <taxon>Tracheophyta</taxon>
        <taxon>Spermatophyta</taxon>
        <taxon>Magnoliopsida</taxon>
        <taxon>eudicotyledons</taxon>
        <taxon>Gunneridae</taxon>
        <taxon>Pentapetalae</taxon>
        <taxon>asterids</taxon>
        <taxon>campanulids</taxon>
        <taxon>Asterales</taxon>
        <taxon>Asteraceae</taxon>
        <taxon>Asteroideae</taxon>
        <taxon>Anthemideae</taxon>
        <taxon>Anthemidinae</taxon>
        <taxon>Tanacetum</taxon>
    </lineage>
</organism>
<dbReference type="EMBL" id="BKCJ010524215">
    <property type="protein sequence ID" value="GFA96870.1"/>
    <property type="molecule type" value="Genomic_DNA"/>
</dbReference>
<feature type="non-terminal residue" evidence="1">
    <location>
        <position position="105"/>
    </location>
</feature>
<reference evidence="1" key="1">
    <citation type="journal article" date="2019" name="Sci. Rep.">
        <title>Draft genome of Tanacetum cinerariifolium, the natural source of mosquito coil.</title>
        <authorList>
            <person name="Yamashiro T."/>
            <person name="Shiraishi A."/>
            <person name="Satake H."/>
            <person name="Nakayama K."/>
        </authorList>
    </citation>
    <scope>NUCLEOTIDE SEQUENCE</scope>
</reference>
<protein>
    <submittedName>
        <fullName evidence="1">Uncharacterized protein</fullName>
    </submittedName>
</protein>
<dbReference type="Pfam" id="PF00400">
    <property type="entry name" value="WD40"/>
    <property type="match status" value="2"/>
</dbReference>
<sequence>MQTEGYSSGLSDFHSVLSTFTQYSRLQVIAELRHGELYHSTNIVSSIEFDRDDEMFATTGVSRRIKVFNFSTSVMKYEEHEKRVWSVDYSRQEPSMLVSGSDDCK</sequence>
<dbReference type="InterPro" id="IPR042755">
    <property type="entry name" value="COP1"/>
</dbReference>